<proteinExistence type="predicted"/>
<evidence type="ECO:0008006" key="3">
    <source>
        <dbReference type="Google" id="ProtNLM"/>
    </source>
</evidence>
<protein>
    <recommendedName>
        <fullName evidence="3">Lipoprotein</fullName>
    </recommendedName>
</protein>
<sequence length="242" mass="27609">MVKLIQQSILLFLIPLVFHSCDSNSQRGSDITGKDSIKKEEIVSDTINSINKDIKKYNLTDKSVRVLWRETIYTEEYKTDINTIVLDENYLSTISEPEKAVLGLASTFIGNECEWDGKADENRSNLKCKVLWALNLGYQCSPSHLDFLRKWFRGDKEIMESLEACPTMPDGATIQDTFDEINMDVKGSQIIISFKASGFNLREARGWDWTEKHTYKLEGDQLLLVDKEITPKVQKTIEVGEG</sequence>
<reference evidence="2" key="1">
    <citation type="journal article" date="2019" name="Int. J. Syst. Evol. Microbiol.">
        <title>The Global Catalogue of Microorganisms (GCM) 10K type strain sequencing project: providing services to taxonomists for standard genome sequencing and annotation.</title>
        <authorList>
            <consortium name="The Broad Institute Genomics Platform"/>
            <consortium name="The Broad Institute Genome Sequencing Center for Infectious Disease"/>
            <person name="Wu L."/>
            <person name="Ma J."/>
        </authorList>
    </citation>
    <scope>NUCLEOTIDE SEQUENCE [LARGE SCALE GENOMIC DNA]</scope>
    <source>
        <strain evidence="2">CCUG 52468</strain>
    </source>
</reference>
<comment type="caution">
    <text evidence="1">The sequence shown here is derived from an EMBL/GenBank/DDBJ whole genome shotgun (WGS) entry which is preliminary data.</text>
</comment>
<dbReference type="EMBL" id="JBHTKY010000020">
    <property type="protein sequence ID" value="MFD1166574.1"/>
    <property type="molecule type" value="Genomic_DNA"/>
</dbReference>
<organism evidence="1 2">
    <name type="scientific">Sphingobacterium daejeonense</name>
    <dbReference type="NCBI Taxonomy" id="371142"/>
    <lineage>
        <taxon>Bacteria</taxon>
        <taxon>Pseudomonadati</taxon>
        <taxon>Bacteroidota</taxon>
        <taxon>Sphingobacteriia</taxon>
        <taxon>Sphingobacteriales</taxon>
        <taxon>Sphingobacteriaceae</taxon>
        <taxon>Sphingobacterium</taxon>
    </lineage>
</organism>
<keyword evidence="2" id="KW-1185">Reference proteome</keyword>
<gene>
    <name evidence="1" type="ORF">ACFQ2C_13245</name>
</gene>
<evidence type="ECO:0000313" key="1">
    <source>
        <dbReference type="EMBL" id="MFD1166574.1"/>
    </source>
</evidence>
<dbReference type="RefSeq" id="WP_380897344.1">
    <property type="nucleotide sequence ID" value="NZ_JBHTKY010000020.1"/>
</dbReference>
<dbReference type="Proteomes" id="UP001597205">
    <property type="component" value="Unassembled WGS sequence"/>
</dbReference>
<evidence type="ECO:0000313" key="2">
    <source>
        <dbReference type="Proteomes" id="UP001597205"/>
    </source>
</evidence>
<name>A0ABW3RNM4_9SPHI</name>
<accession>A0ABW3RNM4</accession>